<dbReference type="InterPro" id="IPR046182">
    <property type="entry name" value="DUF6210"/>
</dbReference>
<dbReference type="PROSITE" id="PS51257">
    <property type="entry name" value="PROKAR_LIPOPROTEIN"/>
    <property type="match status" value="1"/>
</dbReference>
<dbReference type="Proteomes" id="UP000321577">
    <property type="component" value="Unassembled WGS sequence"/>
</dbReference>
<proteinExistence type="predicted"/>
<dbReference type="OrthoDB" id="72338at2"/>
<dbReference type="Pfam" id="PF19715">
    <property type="entry name" value="DUF6210"/>
    <property type="match status" value="1"/>
</dbReference>
<sequence>MPKPTIRLYDTVGTGLIIGWKSGVIISNQTGGFSCLQPEMEGIYVPLRNDYRIEGLVFESPEIELSAYFRGPKHRGSGAVSGLDVIDADFIDGVLQRANLSRAVMVDRGRLRDSNEAWVHVTLIQDEWNDPSLGVFAGFGPYPRPAILTWSNSD</sequence>
<organism evidence="1 2">
    <name type="scientific">Brevifollis gellanilyticus</name>
    <dbReference type="NCBI Taxonomy" id="748831"/>
    <lineage>
        <taxon>Bacteria</taxon>
        <taxon>Pseudomonadati</taxon>
        <taxon>Verrucomicrobiota</taxon>
        <taxon>Verrucomicrobiia</taxon>
        <taxon>Verrucomicrobiales</taxon>
        <taxon>Verrucomicrobiaceae</taxon>
    </lineage>
</organism>
<dbReference type="EMBL" id="BKAG01000009">
    <property type="protein sequence ID" value="GEP42394.1"/>
    <property type="molecule type" value="Genomic_DNA"/>
</dbReference>
<evidence type="ECO:0000313" key="2">
    <source>
        <dbReference type="Proteomes" id="UP000321577"/>
    </source>
</evidence>
<protein>
    <submittedName>
        <fullName evidence="1">Uncharacterized protein</fullName>
    </submittedName>
</protein>
<dbReference type="AlphaFoldDB" id="A0A512M6P7"/>
<reference evidence="1 2" key="1">
    <citation type="submission" date="2019-07" db="EMBL/GenBank/DDBJ databases">
        <title>Whole genome shotgun sequence of Brevifollis gellanilyticus NBRC 108608.</title>
        <authorList>
            <person name="Hosoyama A."/>
            <person name="Uohara A."/>
            <person name="Ohji S."/>
            <person name="Ichikawa N."/>
        </authorList>
    </citation>
    <scope>NUCLEOTIDE SEQUENCE [LARGE SCALE GENOMIC DNA]</scope>
    <source>
        <strain evidence="1 2">NBRC 108608</strain>
    </source>
</reference>
<gene>
    <name evidence="1" type="ORF">BGE01nite_16850</name>
</gene>
<keyword evidence="2" id="KW-1185">Reference proteome</keyword>
<accession>A0A512M6P7</accession>
<name>A0A512M6P7_9BACT</name>
<dbReference type="RefSeq" id="WP_146849993.1">
    <property type="nucleotide sequence ID" value="NZ_BKAG01000009.1"/>
</dbReference>
<evidence type="ECO:0000313" key="1">
    <source>
        <dbReference type="EMBL" id="GEP42394.1"/>
    </source>
</evidence>
<comment type="caution">
    <text evidence="1">The sequence shown here is derived from an EMBL/GenBank/DDBJ whole genome shotgun (WGS) entry which is preliminary data.</text>
</comment>